<comment type="caution">
    <text evidence="7">The sequence shown here is derived from an EMBL/GenBank/DDBJ whole genome shotgun (WGS) entry which is preliminary data.</text>
</comment>
<feature type="site" description="Increases basicity of active site His" evidence="4">
    <location>
        <position position="142"/>
    </location>
</feature>
<dbReference type="Proteomes" id="UP001147830">
    <property type="component" value="Unassembled WGS sequence"/>
</dbReference>
<dbReference type="Pfam" id="PF17836">
    <property type="entry name" value="PglD_N"/>
    <property type="match status" value="1"/>
</dbReference>
<protein>
    <submittedName>
        <fullName evidence="7">Acetyltransferase</fullName>
    </submittedName>
</protein>
<dbReference type="SUPFAM" id="SSF51161">
    <property type="entry name" value="Trimeric LpxA-like enzymes"/>
    <property type="match status" value="1"/>
</dbReference>
<dbReference type="InterPro" id="IPR041561">
    <property type="entry name" value="PglD_N"/>
</dbReference>
<evidence type="ECO:0000313" key="8">
    <source>
        <dbReference type="Proteomes" id="UP001147830"/>
    </source>
</evidence>
<keyword evidence="3" id="KW-0677">Repeat</keyword>
<name>A0A9X2WD37_9GAMM</name>
<dbReference type="NCBIfam" id="TIGR03570">
    <property type="entry name" value="NeuD_NnaD"/>
    <property type="match status" value="1"/>
</dbReference>
<dbReference type="PROSITE" id="PS00101">
    <property type="entry name" value="HEXAPEP_TRANSFERASES"/>
    <property type="match status" value="1"/>
</dbReference>
<gene>
    <name evidence="7" type="ORF">NYR02_00455</name>
</gene>
<accession>A0A9X2WD37</accession>
<evidence type="ECO:0000313" key="7">
    <source>
        <dbReference type="EMBL" id="MCT7357492.1"/>
    </source>
</evidence>
<dbReference type="GO" id="GO:0016740">
    <property type="term" value="F:transferase activity"/>
    <property type="evidence" value="ECO:0007669"/>
    <property type="project" value="UniProtKB-KW"/>
</dbReference>
<comment type="similarity">
    <text evidence="1">Belongs to the transferase hexapeptide repeat family.</text>
</comment>
<evidence type="ECO:0000256" key="1">
    <source>
        <dbReference type="ARBA" id="ARBA00007274"/>
    </source>
</evidence>
<dbReference type="InterPro" id="IPR011004">
    <property type="entry name" value="Trimer_LpxA-like_sf"/>
</dbReference>
<feature type="domain" description="PglD N-terminal" evidence="6">
    <location>
        <begin position="8"/>
        <end position="73"/>
    </location>
</feature>
<proteinExistence type="inferred from homology"/>
<dbReference type="InterPro" id="IPR020019">
    <property type="entry name" value="AcTrfase_PglD-like"/>
</dbReference>
<sequence length="215" mass="22601">MNSSDLPILILGTGGHARVVADALLCNGQQIQGFLDPVPQFTEWRDIPYLGTDDILSSFSPDTVRLANGVGSVPFTDTRNRVTEKYENAGFSFCRVIHPSAIIAADTKLAEGVQILAGAIIQTGAVLGKHVIINTGARIDHDCAIDGFCHIAPGATLCGSVRLAQRVHIGAGATIIQEIDVGADTVIGAGTTITQSIDSMQVVRSPEVVTEARRG</sequence>
<evidence type="ECO:0000256" key="2">
    <source>
        <dbReference type="ARBA" id="ARBA00022679"/>
    </source>
</evidence>
<dbReference type="RefSeq" id="WP_260974426.1">
    <property type="nucleotide sequence ID" value="NZ_JAOANI010000002.1"/>
</dbReference>
<dbReference type="EMBL" id="JAOANI010000002">
    <property type="protein sequence ID" value="MCT7357492.1"/>
    <property type="molecule type" value="Genomic_DNA"/>
</dbReference>
<dbReference type="PANTHER" id="PTHR43300:SF7">
    <property type="entry name" value="UDP-N-ACETYLBACILLOSAMINE N-ACETYLTRANSFERASE"/>
    <property type="match status" value="1"/>
</dbReference>
<keyword evidence="2" id="KW-0808">Transferase</keyword>
<reference evidence="7" key="2">
    <citation type="submission" date="2022-08" db="EMBL/GenBank/DDBJ databases">
        <authorList>
            <person name="Dong C."/>
        </authorList>
    </citation>
    <scope>NUCLEOTIDE SEQUENCE</scope>
    <source>
        <strain evidence="7">59MF3M-4</strain>
    </source>
</reference>
<keyword evidence="8" id="KW-1185">Reference proteome</keyword>
<dbReference type="CDD" id="cd03360">
    <property type="entry name" value="LbH_AT_putative"/>
    <property type="match status" value="1"/>
</dbReference>
<dbReference type="InterPro" id="IPR050179">
    <property type="entry name" value="Trans_hexapeptide_repeat"/>
</dbReference>
<evidence type="ECO:0000256" key="4">
    <source>
        <dbReference type="PIRSR" id="PIRSR620019-1"/>
    </source>
</evidence>
<feature type="binding site" evidence="5">
    <location>
        <position position="150"/>
    </location>
    <ligand>
        <name>acetyl-CoA</name>
        <dbReference type="ChEBI" id="CHEBI:57288"/>
    </ligand>
</feature>
<dbReference type="PANTHER" id="PTHR43300">
    <property type="entry name" value="ACETYLTRANSFERASE"/>
    <property type="match status" value="1"/>
</dbReference>
<reference evidence="7" key="1">
    <citation type="journal article" date="2022" name="Front. Microbiol.">
        <title>Genome-based taxonomic rearrangement of Oceanobacter-related bacteria including the description of Thalassolituus hydrocarbonoclasticus sp. nov. and Thalassolituus pacificus sp. nov. and emended description of the genus Thalassolituus.</title>
        <authorList>
            <person name="Dong C."/>
            <person name="Wei L."/>
            <person name="Wang J."/>
            <person name="Lai Q."/>
            <person name="Huang Z."/>
            <person name="Shao Z."/>
        </authorList>
    </citation>
    <scope>NUCLEOTIDE SEQUENCE</scope>
    <source>
        <strain evidence="7">59MF3M-4</strain>
    </source>
</reference>
<feature type="binding site" evidence="5">
    <location>
        <position position="71"/>
    </location>
    <ligand>
        <name>substrate</name>
    </ligand>
</feature>
<dbReference type="InterPro" id="IPR018357">
    <property type="entry name" value="Hexapep_transf_CS"/>
</dbReference>
<organism evidence="7 8">
    <name type="scientific">Thalassolituus pacificus</name>
    <dbReference type="NCBI Taxonomy" id="2975440"/>
    <lineage>
        <taxon>Bacteria</taxon>
        <taxon>Pseudomonadati</taxon>
        <taxon>Pseudomonadota</taxon>
        <taxon>Gammaproteobacteria</taxon>
        <taxon>Oceanospirillales</taxon>
        <taxon>Oceanospirillaceae</taxon>
        <taxon>Thalassolituus</taxon>
    </lineage>
</organism>
<evidence type="ECO:0000259" key="6">
    <source>
        <dbReference type="Pfam" id="PF17836"/>
    </source>
</evidence>
<dbReference type="AlphaFoldDB" id="A0A9X2WD37"/>
<dbReference type="Gene3D" id="3.40.50.20">
    <property type="match status" value="1"/>
</dbReference>
<feature type="active site" description="Proton acceptor" evidence="4">
    <location>
        <position position="141"/>
    </location>
</feature>
<dbReference type="Gene3D" id="2.160.10.10">
    <property type="entry name" value="Hexapeptide repeat proteins"/>
    <property type="match status" value="1"/>
</dbReference>
<evidence type="ECO:0000256" key="3">
    <source>
        <dbReference type="ARBA" id="ARBA00022737"/>
    </source>
</evidence>
<evidence type="ECO:0000256" key="5">
    <source>
        <dbReference type="PIRSR" id="PIRSR620019-2"/>
    </source>
</evidence>